<name>A0A9W7FES3_9STRA</name>
<feature type="compositionally biased region" description="Basic and acidic residues" evidence="1">
    <location>
        <begin position="84"/>
        <end position="93"/>
    </location>
</feature>
<feature type="compositionally biased region" description="Low complexity" evidence="1">
    <location>
        <begin position="227"/>
        <end position="258"/>
    </location>
</feature>
<feature type="compositionally biased region" description="Basic and acidic residues" evidence="1">
    <location>
        <begin position="1"/>
        <end position="13"/>
    </location>
</feature>
<keyword evidence="2" id="KW-0472">Membrane</keyword>
<proteinExistence type="predicted"/>
<dbReference type="AlphaFoldDB" id="A0A9W7FES3"/>
<keyword evidence="2" id="KW-1133">Transmembrane helix</keyword>
<reference evidence="4" key="1">
    <citation type="journal article" date="2023" name="Commun. Biol.">
        <title>Genome analysis of Parmales, the sister group of diatoms, reveals the evolutionary specialization of diatoms from phago-mixotrophs to photoautotrophs.</title>
        <authorList>
            <person name="Ban H."/>
            <person name="Sato S."/>
            <person name="Yoshikawa S."/>
            <person name="Yamada K."/>
            <person name="Nakamura Y."/>
            <person name="Ichinomiya M."/>
            <person name="Sato N."/>
            <person name="Blanc-Mathieu R."/>
            <person name="Endo H."/>
            <person name="Kuwata A."/>
            <person name="Ogata H."/>
        </authorList>
    </citation>
    <scope>NUCLEOTIDE SEQUENCE [LARGE SCALE GENOMIC DNA]</scope>
    <source>
        <strain evidence="4">NIES 3699</strain>
    </source>
</reference>
<gene>
    <name evidence="3" type="ORF">TrVE_jg12896</name>
</gene>
<accession>A0A9W7FES3</accession>
<feature type="region of interest" description="Disordered" evidence="1">
    <location>
        <begin position="1"/>
        <end position="24"/>
    </location>
</feature>
<feature type="compositionally biased region" description="Acidic residues" evidence="1">
    <location>
        <begin position="125"/>
        <end position="138"/>
    </location>
</feature>
<dbReference type="EMBL" id="BRXX01000421">
    <property type="protein sequence ID" value="GMI10796.1"/>
    <property type="molecule type" value="Genomic_DNA"/>
</dbReference>
<evidence type="ECO:0000256" key="2">
    <source>
        <dbReference type="SAM" id="Phobius"/>
    </source>
</evidence>
<feature type="region of interest" description="Disordered" evidence="1">
    <location>
        <begin position="58"/>
        <end position="275"/>
    </location>
</feature>
<keyword evidence="4" id="KW-1185">Reference proteome</keyword>
<keyword evidence="2" id="KW-0812">Transmembrane</keyword>
<feature type="region of interest" description="Disordered" evidence="1">
    <location>
        <begin position="342"/>
        <end position="367"/>
    </location>
</feature>
<evidence type="ECO:0000313" key="4">
    <source>
        <dbReference type="Proteomes" id="UP001165160"/>
    </source>
</evidence>
<evidence type="ECO:0000313" key="3">
    <source>
        <dbReference type="EMBL" id="GMI10796.1"/>
    </source>
</evidence>
<feature type="transmembrane region" description="Helical" evidence="2">
    <location>
        <begin position="422"/>
        <end position="443"/>
    </location>
</feature>
<feature type="compositionally biased region" description="Basic and acidic residues" evidence="1">
    <location>
        <begin position="142"/>
        <end position="154"/>
    </location>
</feature>
<feature type="region of interest" description="Disordered" evidence="1">
    <location>
        <begin position="281"/>
        <end position="300"/>
    </location>
</feature>
<sequence length="494" mass="53272">MRERSVDFEKGLSDTKASNYRKSGIGAGLSAGSELARQTEENGQVGFAENTIARKTSSDFRKTGVGAGGLQGMRAMSEGESTQDNEKKPKFADDVQVVEPENKRAYRKTGGSGLLGKPNFGAFNMDDEDDDDDDEEGQPSETKSDDSNDDKPRVFFEVQKAGGRRESAVSLKTDTSKTGPKRQFRKTGGNSINFSLNMDEIDDEDEDGDEAEENGADAKVTQFQLTANGNGAPKAAAPALKSGMKSGMKSGNKKGVGVATPPERGRGISFGDQDETVDFDNTLTVSEMQPKRKFRKTGAMMHNDDALDLDLEAQTSSGRENESSDPSDIQKKYLNAGVSFSSYNMDDEHSDDDGPSEPPPPSDKLLNASPAFLDFKRTVLKRQDELEEKIKSMGGSLLVDSDKDTSDVAGFMSGGKGAKLDAWGAGALLVHIAMIVVTLLYVADAGVGIKDWMAVFLVFLIVTLAKYMATFNKHQVKASDLPGKSVVIEIEKQK</sequence>
<feature type="transmembrane region" description="Helical" evidence="2">
    <location>
        <begin position="449"/>
        <end position="469"/>
    </location>
</feature>
<comment type="caution">
    <text evidence="3">The sequence shown here is derived from an EMBL/GenBank/DDBJ whole genome shotgun (WGS) entry which is preliminary data.</text>
</comment>
<protein>
    <submittedName>
        <fullName evidence="3">Uncharacterized protein</fullName>
    </submittedName>
</protein>
<organism evidence="3 4">
    <name type="scientific">Triparma verrucosa</name>
    <dbReference type="NCBI Taxonomy" id="1606542"/>
    <lineage>
        <taxon>Eukaryota</taxon>
        <taxon>Sar</taxon>
        <taxon>Stramenopiles</taxon>
        <taxon>Ochrophyta</taxon>
        <taxon>Bolidophyceae</taxon>
        <taxon>Parmales</taxon>
        <taxon>Triparmaceae</taxon>
        <taxon>Triparma</taxon>
    </lineage>
</organism>
<feature type="compositionally biased region" description="Acidic residues" evidence="1">
    <location>
        <begin position="199"/>
        <end position="215"/>
    </location>
</feature>
<dbReference type="Proteomes" id="UP001165160">
    <property type="component" value="Unassembled WGS sequence"/>
</dbReference>
<feature type="region of interest" description="Disordered" evidence="1">
    <location>
        <begin position="305"/>
        <end position="330"/>
    </location>
</feature>
<evidence type="ECO:0000256" key="1">
    <source>
        <dbReference type="SAM" id="MobiDB-lite"/>
    </source>
</evidence>